<accession>A0A9X3X553</accession>
<dbReference type="SUPFAM" id="SSF56300">
    <property type="entry name" value="Metallo-dependent phosphatases"/>
    <property type="match status" value="1"/>
</dbReference>
<dbReference type="PANTHER" id="PTHR34990:SF2">
    <property type="entry name" value="BLL8164 PROTEIN"/>
    <property type="match status" value="1"/>
</dbReference>
<name>A0A9X3X553_9BACT</name>
<dbReference type="PANTHER" id="PTHR34990">
    <property type="entry name" value="UDP-2,3-DIACYLGLUCOSAMINE HYDROLASE-RELATED"/>
    <property type="match status" value="1"/>
</dbReference>
<dbReference type="GO" id="GO:0009245">
    <property type="term" value="P:lipid A biosynthetic process"/>
    <property type="evidence" value="ECO:0007669"/>
    <property type="project" value="TreeGrafter"/>
</dbReference>
<gene>
    <name evidence="1" type="ORF">KEG57_28465</name>
</gene>
<dbReference type="InterPro" id="IPR043461">
    <property type="entry name" value="LpxH-like"/>
</dbReference>
<dbReference type="EMBL" id="JAGTJJ010000021">
    <property type="protein sequence ID" value="MDC3984474.1"/>
    <property type="molecule type" value="Genomic_DNA"/>
</dbReference>
<sequence length="850" mass="95380">MSPNFPQVLEALGVLAALPASETDDMAKLLQQWKSYFETAPNVTVTPEQLSAWSTLLTNLIAAPDRPQELELIETACENPLLGLSLILASMPGTAKRQAQRWWNLHFAEQSSPERGSDGTPIVWKIKDGTTADWTVKTLPPPSPGSGPGTARKYLIFSDVHRDAATDDKGLFQSGSIDHFKRNAQLYQRILDYAITNGYTVIEGGDCEELWFIRSIQEYPRKSDGSLDIAAKLSEIVSTHPSIFERLRTLHKQGRYFRTYGNHDSYLRKAGTDDSVWQVLKTEMEKNNSGPFQLYDAFVIDGVKTMMEQGIADVLTDAAKLLVGQTTKEQLRDNLLIGRLGLDAGAYTEKCRMLVCHGHQFDPWNSANNQILGQLISNTVATYVDKKMDPFLDLRGFAWNGNPLLEFDDLFSRWPVFDSWPARSSAVRFAHQVQHMPNEQRVLLDNIMFYESVAALYGTFGIALNYWDPERNQEITPAQSRNELDLFSSSGIAEYLKRHHIHHICIGHTHNPHSQPHFKLDNIAALVPPLSRVIKTIQLETPDILEPQFKTTYFNSGTVGWMEGVVWAIEIDTTGQARLVYWTDKSTEPEYMDWELEVLPQEVKDLILQGATTALGATLPAIKTPVQTVYNALKERLAELNVSPGAMNQAIKKAAKLPVYSLALALMQSPEQLLRVRQLQEAPSALKRSVKQLQDQYERLRDFSLDVWFSVKRRFLSGFASDSETETCVIRAPIPEASRKNLERFKRILKTMNMTEDQALHYAGLALAIFDQLPRNLPFFSTVTEPQNPDARLHDSETPVLQALLGTLWMYPPAGQTVKIGGVVLQSKFALEGAHVSLTVTLSKDPGGVS</sequence>
<evidence type="ECO:0000313" key="2">
    <source>
        <dbReference type="Proteomes" id="UP001151081"/>
    </source>
</evidence>
<evidence type="ECO:0000313" key="1">
    <source>
        <dbReference type="EMBL" id="MDC3984474.1"/>
    </source>
</evidence>
<dbReference type="GO" id="GO:0008758">
    <property type="term" value="F:UDP-2,3-diacylglucosamine hydrolase activity"/>
    <property type="evidence" value="ECO:0007669"/>
    <property type="project" value="TreeGrafter"/>
</dbReference>
<dbReference type="AlphaFoldDB" id="A0A9X3X553"/>
<dbReference type="InterPro" id="IPR029052">
    <property type="entry name" value="Metallo-depent_PP-like"/>
</dbReference>
<evidence type="ECO:0008006" key="3">
    <source>
        <dbReference type="Google" id="ProtNLM"/>
    </source>
</evidence>
<proteinExistence type="predicted"/>
<comment type="caution">
    <text evidence="1">The sequence shown here is derived from an EMBL/GenBank/DDBJ whole genome shotgun (WGS) entry which is preliminary data.</text>
</comment>
<dbReference type="Proteomes" id="UP001151081">
    <property type="component" value="Unassembled WGS sequence"/>
</dbReference>
<dbReference type="GO" id="GO:0016020">
    <property type="term" value="C:membrane"/>
    <property type="evidence" value="ECO:0007669"/>
    <property type="project" value="GOC"/>
</dbReference>
<dbReference type="RefSeq" id="WP_272458977.1">
    <property type="nucleotide sequence ID" value="NZ_JAGTJJ010000021.1"/>
</dbReference>
<organism evidence="1 2">
    <name type="scientific">Polyangium jinanense</name>
    <dbReference type="NCBI Taxonomy" id="2829994"/>
    <lineage>
        <taxon>Bacteria</taxon>
        <taxon>Pseudomonadati</taxon>
        <taxon>Myxococcota</taxon>
        <taxon>Polyangia</taxon>
        <taxon>Polyangiales</taxon>
        <taxon>Polyangiaceae</taxon>
        <taxon>Polyangium</taxon>
    </lineage>
</organism>
<protein>
    <recommendedName>
        <fullName evidence="3">Calcineurin-like phosphoesterase domain-containing protein</fullName>
    </recommendedName>
</protein>
<reference evidence="1 2" key="1">
    <citation type="submission" date="2021-04" db="EMBL/GenBank/DDBJ databases">
        <title>Genome analysis of Polyangium sp.</title>
        <authorList>
            <person name="Li Y."/>
            <person name="Wang J."/>
        </authorList>
    </citation>
    <scope>NUCLEOTIDE SEQUENCE [LARGE SCALE GENOMIC DNA]</scope>
    <source>
        <strain evidence="1 2">SDU14</strain>
    </source>
</reference>
<keyword evidence="2" id="KW-1185">Reference proteome</keyword>